<reference evidence="2 3" key="1">
    <citation type="submission" date="2015-07" db="EMBL/GenBank/DDBJ databases">
        <title>High-quality genome of monoxenous trypanosomatid Leptomonas pyrrhocoris.</title>
        <authorList>
            <person name="Flegontov P."/>
            <person name="Butenko A."/>
            <person name="Firsov S."/>
            <person name="Vlcek C."/>
            <person name="Logacheva M.D."/>
            <person name="Field M."/>
            <person name="Filatov D."/>
            <person name="Flegontova O."/>
            <person name="Gerasimov E."/>
            <person name="Jackson A.P."/>
            <person name="Kelly S."/>
            <person name="Opperdoes F."/>
            <person name="O'Reilly A."/>
            <person name="Votypka J."/>
            <person name="Yurchenko V."/>
            <person name="Lukes J."/>
        </authorList>
    </citation>
    <scope>NUCLEOTIDE SEQUENCE [LARGE SCALE GENOMIC DNA]</scope>
    <source>
        <strain evidence="2">H10</strain>
    </source>
</reference>
<dbReference type="EMBL" id="LGTL01000006">
    <property type="protein sequence ID" value="KPA81284.1"/>
    <property type="molecule type" value="Genomic_DNA"/>
</dbReference>
<evidence type="ECO:0000313" key="3">
    <source>
        <dbReference type="Proteomes" id="UP000037923"/>
    </source>
</evidence>
<evidence type="ECO:0000313" key="2">
    <source>
        <dbReference type="EMBL" id="KPA81284.1"/>
    </source>
</evidence>
<feature type="compositionally biased region" description="Acidic residues" evidence="1">
    <location>
        <begin position="375"/>
        <end position="392"/>
    </location>
</feature>
<feature type="region of interest" description="Disordered" evidence="1">
    <location>
        <begin position="1"/>
        <end position="88"/>
    </location>
</feature>
<organism evidence="2 3">
    <name type="scientific">Leptomonas pyrrhocoris</name>
    <name type="common">Firebug parasite</name>
    <dbReference type="NCBI Taxonomy" id="157538"/>
    <lineage>
        <taxon>Eukaryota</taxon>
        <taxon>Discoba</taxon>
        <taxon>Euglenozoa</taxon>
        <taxon>Kinetoplastea</taxon>
        <taxon>Metakinetoplastina</taxon>
        <taxon>Trypanosomatida</taxon>
        <taxon>Trypanosomatidae</taxon>
        <taxon>Leishmaniinae</taxon>
        <taxon>Leptomonas</taxon>
    </lineage>
</organism>
<name>A0A0N0DW42_LEPPY</name>
<gene>
    <name evidence="2" type="ORF">ABB37_03692</name>
</gene>
<protein>
    <submittedName>
        <fullName evidence="2">Uncharacterized protein</fullName>
    </submittedName>
</protein>
<proteinExistence type="predicted"/>
<feature type="region of interest" description="Disordered" evidence="1">
    <location>
        <begin position="353"/>
        <end position="399"/>
    </location>
</feature>
<keyword evidence="3" id="KW-1185">Reference proteome</keyword>
<accession>A0A0N0DW42</accession>
<dbReference type="OMA" id="DVITVHF"/>
<dbReference type="AlphaFoldDB" id="A0A0N0DW42"/>
<dbReference type="RefSeq" id="XP_015659723.1">
    <property type="nucleotide sequence ID" value="XM_015801103.1"/>
</dbReference>
<evidence type="ECO:0000256" key="1">
    <source>
        <dbReference type="SAM" id="MobiDB-lite"/>
    </source>
</evidence>
<dbReference type="Proteomes" id="UP000037923">
    <property type="component" value="Unassembled WGS sequence"/>
</dbReference>
<dbReference type="OrthoDB" id="243355at2759"/>
<sequence>MEELDDTAPYPAGEEDVVAASAVDESTAPPPSTPEDVNSERDVGTELDAPQETVTTTAELTPSNEPTPSPSPPHQAEENAAPETDESAVNQIFTNRWVTVSEEEMHVWNTVAALPLHYPASTTLMADLANDETAAREALPTSPETFPTLAEHLAAQGVPFEDVNMMCIAADQKVGSESLSYGKLSLILMSCDPEVGRGLVPECEQFLGELSAGTLLQQHQPLAFTALALSASEAYPDESFYYCLPEGAAAAFQGLSEKDVFILNALTPLNTASPAAGVFALRIIGLPKVIELATTDESDDTMVLSQWFARLRVVEQGADVITVHFVENVCDDEFQGFLNGYIARLIEDENRLDKKQGEAAPETAEELGEGGAYEIGDEEGGKEAGVPDEDAELAAANEL</sequence>
<comment type="caution">
    <text evidence="2">The sequence shown here is derived from an EMBL/GenBank/DDBJ whole genome shotgun (WGS) entry which is preliminary data.</text>
</comment>
<dbReference type="VEuPathDB" id="TriTrypDB:LpyrH10_06_0620"/>
<dbReference type="GeneID" id="26903983"/>